<reference evidence="3" key="1">
    <citation type="submission" date="2017-05" db="EMBL/GenBank/DDBJ databases">
        <title>Improved OligoMM genomes.</title>
        <authorList>
            <person name="Garzetti D."/>
        </authorList>
    </citation>
    <scope>NUCLEOTIDE SEQUENCE [LARGE SCALE GENOMIC DNA]</scope>
    <source>
        <strain evidence="3">YL45</strain>
    </source>
</reference>
<gene>
    <name evidence="2" type="ORF">ADH67_06390</name>
</gene>
<dbReference type="InterPro" id="IPR008687">
    <property type="entry name" value="MobC"/>
</dbReference>
<keyword evidence="3" id="KW-1185">Reference proteome</keyword>
<evidence type="ECO:0000259" key="1">
    <source>
        <dbReference type="Pfam" id="PF05713"/>
    </source>
</evidence>
<organism evidence="2 3">
    <name type="scientific">Turicimonas muris</name>
    <dbReference type="NCBI Taxonomy" id="1796652"/>
    <lineage>
        <taxon>Bacteria</taxon>
        <taxon>Pseudomonadati</taxon>
        <taxon>Pseudomonadota</taxon>
        <taxon>Betaproteobacteria</taxon>
        <taxon>Burkholderiales</taxon>
        <taxon>Sutterellaceae</taxon>
        <taxon>Turicimonas</taxon>
    </lineage>
</organism>
<sequence>MKKSESFGVWLTSEQKEKWKKLASQNNMTLSSFTSHTIQELLTNRVIRNKDEVSFTVGNSIDEVRSPVLVRLSKSELEVLKDLGEKRGQSRQEIIVAAIRQFLLKKLQIDLNSKQALLDSTLELNKVGVNLNQIARVLNTQAKVGDVKEEEIRSALQAISVMDDHISSHIKTVDNFLKEHSRRNQLIVQN</sequence>
<name>A0A227KNT6_9BURK</name>
<accession>A0A227KNT6</accession>
<protein>
    <submittedName>
        <fullName evidence="2">Plasmid mobilization relaxosome protein MobC</fullName>
    </submittedName>
</protein>
<dbReference type="AlphaFoldDB" id="A0A227KNT6"/>
<comment type="caution">
    <text evidence="2">The sequence shown here is derived from an EMBL/GenBank/DDBJ whole genome shotgun (WGS) entry which is preliminary data.</text>
</comment>
<dbReference type="Pfam" id="PF05713">
    <property type="entry name" value="MobC"/>
    <property type="match status" value="1"/>
</dbReference>
<dbReference type="EMBL" id="NHMP01000003">
    <property type="protein sequence ID" value="OXE49752.1"/>
    <property type="molecule type" value="Genomic_DNA"/>
</dbReference>
<dbReference type="RefSeq" id="WP_066593234.1">
    <property type="nucleotide sequence ID" value="NZ_CAJTBZ010000004.1"/>
</dbReference>
<dbReference type="GeneID" id="78361654"/>
<evidence type="ECO:0000313" key="2">
    <source>
        <dbReference type="EMBL" id="OXE49752.1"/>
    </source>
</evidence>
<dbReference type="Proteomes" id="UP000214610">
    <property type="component" value="Unassembled WGS sequence"/>
</dbReference>
<proteinExistence type="predicted"/>
<evidence type="ECO:0000313" key="3">
    <source>
        <dbReference type="Proteomes" id="UP000214610"/>
    </source>
</evidence>
<feature type="domain" description="Bacterial mobilisation" evidence="1">
    <location>
        <begin position="123"/>
        <end position="160"/>
    </location>
</feature>